<keyword evidence="6" id="KW-1185">Reference proteome</keyword>
<dbReference type="RefSeq" id="WP_379962021.1">
    <property type="nucleotide sequence ID" value="NZ_JAUYVI010000013.1"/>
</dbReference>
<organism evidence="5 6">
    <name type="scientific">Dongia sedimenti</name>
    <dbReference type="NCBI Taxonomy" id="3064282"/>
    <lineage>
        <taxon>Bacteria</taxon>
        <taxon>Pseudomonadati</taxon>
        <taxon>Pseudomonadota</taxon>
        <taxon>Alphaproteobacteria</taxon>
        <taxon>Rhodospirillales</taxon>
        <taxon>Dongiaceae</taxon>
        <taxon>Dongia</taxon>
    </lineage>
</organism>
<dbReference type="Gene3D" id="2.170.150.70">
    <property type="match status" value="1"/>
</dbReference>
<reference evidence="6" key="1">
    <citation type="submission" date="2023-08" db="EMBL/GenBank/DDBJ databases">
        <title>Rhodospirillaceae gen. nov., a novel taxon isolated from the Yangtze River Yuezi River estuary sludge.</title>
        <authorList>
            <person name="Ruan L."/>
        </authorList>
    </citation>
    <scope>NUCLEOTIDE SEQUENCE [LARGE SCALE GENOMIC DNA]</scope>
    <source>
        <strain evidence="6">R-7</strain>
    </source>
</reference>
<dbReference type="InterPro" id="IPR006913">
    <property type="entry name" value="CENP-V/GFA"/>
</dbReference>
<dbReference type="InterPro" id="IPR052355">
    <property type="entry name" value="CENP-V-like"/>
</dbReference>
<name>A0ABU0YY25_9PROT</name>
<dbReference type="Pfam" id="PF04828">
    <property type="entry name" value="GFA"/>
    <property type="match status" value="1"/>
</dbReference>
<feature type="domain" description="CENP-V/GFA" evidence="4">
    <location>
        <begin position="3"/>
        <end position="118"/>
    </location>
</feature>
<sequence>MDYQASCHCGRVRFSFRSPEITTGCRCDCSLCQRRGAVLSSGYIPAADFTPHAKPEDLGRYLWNEKVLNNYFCKTCGIFTYIADGENGKDGYRVNLGCVEGLDVFTLEVTRIDGKSVPLVGH</sequence>
<accession>A0ABU0YY25</accession>
<dbReference type="EMBL" id="JAUYVI010000013">
    <property type="protein sequence ID" value="MDQ7251548.1"/>
    <property type="molecule type" value="Genomic_DNA"/>
</dbReference>
<gene>
    <name evidence="5" type="ORF">Q8A70_27930</name>
</gene>
<comment type="caution">
    <text evidence="5">The sequence shown here is derived from an EMBL/GenBank/DDBJ whole genome shotgun (WGS) entry which is preliminary data.</text>
</comment>
<keyword evidence="2" id="KW-0479">Metal-binding</keyword>
<evidence type="ECO:0000256" key="1">
    <source>
        <dbReference type="ARBA" id="ARBA00005495"/>
    </source>
</evidence>
<dbReference type="Proteomes" id="UP001230156">
    <property type="component" value="Unassembled WGS sequence"/>
</dbReference>
<dbReference type="InterPro" id="IPR011057">
    <property type="entry name" value="Mss4-like_sf"/>
</dbReference>
<evidence type="ECO:0000256" key="3">
    <source>
        <dbReference type="ARBA" id="ARBA00022833"/>
    </source>
</evidence>
<comment type="similarity">
    <text evidence="1">Belongs to the Gfa family.</text>
</comment>
<proteinExistence type="inferred from homology"/>
<keyword evidence="3" id="KW-0862">Zinc</keyword>
<dbReference type="PANTHER" id="PTHR28620">
    <property type="entry name" value="CENTROMERE PROTEIN V"/>
    <property type="match status" value="1"/>
</dbReference>
<evidence type="ECO:0000313" key="5">
    <source>
        <dbReference type="EMBL" id="MDQ7251548.1"/>
    </source>
</evidence>
<evidence type="ECO:0000259" key="4">
    <source>
        <dbReference type="PROSITE" id="PS51891"/>
    </source>
</evidence>
<evidence type="ECO:0000313" key="6">
    <source>
        <dbReference type="Proteomes" id="UP001230156"/>
    </source>
</evidence>
<protein>
    <submittedName>
        <fullName evidence="5">GFA family protein</fullName>
    </submittedName>
</protein>
<dbReference type="PANTHER" id="PTHR28620:SF1">
    <property type="entry name" value="CENP-V_GFA DOMAIN-CONTAINING PROTEIN"/>
    <property type="match status" value="1"/>
</dbReference>
<dbReference type="SUPFAM" id="SSF51316">
    <property type="entry name" value="Mss4-like"/>
    <property type="match status" value="1"/>
</dbReference>
<dbReference type="PROSITE" id="PS51891">
    <property type="entry name" value="CENP_V_GFA"/>
    <property type="match status" value="1"/>
</dbReference>
<evidence type="ECO:0000256" key="2">
    <source>
        <dbReference type="ARBA" id="ARBA00022723"/>
    </source>
</evidence>